<reference evidence="1" key="1">
    <citation type="submission" date="2017-10" db="EMBL/GenBank/DDBJ databases">
        <title>Genome sequence of cellulolytic Lachnospiraceae bacterium XHS1971 isolated from hotspring sediment.</title>
        <authorList>
            <person name="Vasudevan G."/>
            <person name="Joshi A.J."/>
            <person name="Hivarkar S."/>
            <person name="Lanjekar V.B."/>
            <person name="Dhakephalkar P.K."/>
            <person name="Dagar S."/>
        </authorList>
    </citation>
    <scope>NUCLEOTIDE SEQUENCE</scope>
    <source>
        <strain evidence="1">XHS1971</strain>
    </source>
</reference>
<name>A0AC61DGB8_9FIRM</name>
<protein>
    <submittedName>
        <fullName evidence="1">HypC/HybG/HupF family hydrogenase formation chaperone</fullName>
    </submittedName>
</protein>
<evidence type="ECO:0000313" key="1">
    <source>
        <dbReference type="EMBL" id="PHV71863.1"/>
    </source>
</evidence>
<keyword evidence="2" id="KW-1185">Reference proteome</keyword>
<dbReference type="EMBL" id="PEDL01000002">
    <property type="protein sequence ID" value="PHV71863.1"/>
    <property type="molecule type" value="Genomic_DNA"/>
</dbReference>
<accession>A0AC61DGB8</accession>
<dbReference type="Proteomes" id="UP000224460">
    <property type="component" value="Unassembled WGS sequence"/>
</dbReference>
<sequence length="85" mass="9361">MCSCLGKTPKGGEIMCIAVPGRVIAVYQEKARVSIWGIEEEINIIFLEDVKVGEWVLIHTGYAIGKIEEQSAKEAQAFLKSLGEH</sequence>
<evidence type="ECO:0000313" key="2">
    <source>
        <dbReference type="Proteomes" id="UP000224460"/>
    </source>
</evidence>
<proteinExistence type="predicted"/>
<organism evidence="1 2">
    <name type="scientific">Sporanaerobium hydrogeniformans</name>
    <dbReference type="NCBI Taxonomy" id="3072179"/>
    <lineage>
        <taxon>Bacteria</taxon>
        <taxon>Bacillati</taxon>
        <taxon>Bacillota</taxon>
        <taxon>Clostridia</taxon>
        <taxon>Lachnospirales</taxon>
        <taxon>Lachnospiraceae</taxon>
        <taxon>Sporanaerobium</taxon>
    </lineage>
</organism>
<gene>
    <name evidence="1" type="primary">hypC</name>
    <name evidence="1" type="ORF">CS063_04730</name>
</gene>
<comment type="caution">
    <text evidence="1">The sequence shown here is derived from an EMBL/GenBank/DDBJ whole genome shotgun (WGS) entry which is preliminary data.</text>
</comment>